<keyword evidence="4" id="KW-0479">Metal-binding</keyword>
<dbReference type="CDD" id="cd03089">
    <property type="entry name" value="PMM_PGM"/>
    <property type="match status" value="1"/>
</dbReference>
<dbReference type="InterPro" id="IPR005843">
    <property type="entry name" value="A-D-PHexomutase_C"/>
</dbReference>
<organism evidence="11 12">
    <name type="scientific">Hansschlegelia zhihuaiae</name>
    <dbReference type="NCBI Taxonomy" id="405005"/>
    <lineage>
        <taxon>Bacteria</taxon>
        <taxon>Pseudomonadati</taxon>
        <taxon>Pseudomonadota</taxon>
        <taxon>Alphaproteobacteria</taxon>
        <taxon>Hyphomicrobiales</taxon>
        <taxon>Methylopilaceae</taxon>
        <taxon>Hansschlegelia</taxon>
    </lineage>
</organism>
<evidence type="ECO:0000256" key="3">
    <source>
        <dbReference type="ARBA" id="ARBA00022553"/>
    </source>
</evidence>
<name>A0A4Q0MM20_9HYPH</name>
<keyword evidence="12" id="KW-1185">Reference proteome</keyword>
<protein>
    <submittedName>
        <fullName evidence="11">Phosphomannomutase/phosphoglucomutase</fullName>
    </submittedName>
</protein>
<evidence type="ECO:0000256" key="2">
    <source>
        <dbReference type="ARBA" id="ARBA00010231"/>
    </source>
</evidence>
<evidence type="ECO:0000256" key="4">
    <source>
        <dbReference type="ARBA" id="ARBA00022723"/>
    </source>
</evidence>
<comment type="similarity">
    <text evidence="2">Belongs to the phosphohexose mutase family.</text>
</comment>
<dbReference type="InterPro" id="IPR005846">
    <property type="entry name" value="A-D-PHexomutase_a/b/a-III"/>
</dbReference>
<sequence length="499" mass="54468">MFPKPLPFLSPNTRDYESLPLVKPTGFREYDARWLFGQELNLMGAQAVGLGLGTLIHESGVRPEIVAGHDFRSYSLSIKLAIVAGLMAAGVRVRDIGLALSPMAYFAQFALDVPCVAMVTASHNENGWTGVKMGVERPMTFGPVEMSRLKEIVLNGEFRLKSGGSYSYEENFAELYLGAMLDRPKLKRAIKVVAACGNGTAGAFAIKALERLGCEVVPLDAELDHSFPRHNPNPEDMKMLHAIRDAVLEHKAEVGFGFDGDGDRCGVVDDEGEEIFADKVGVMLARDMSAVTPGATFVVDVKSTGLYRTDPVLLAQGARTDYWKTGHSYIKRRVNELGALAGFEKSGHFFFNRPIGYGYDDGLLSAFAVCDMLDRNPDKSMADLRRALPKTWGTPTMSAHCADEEKYAVVASVTAAFEEMKRKGEPVAGDTIETLFTVNGVRLTTADGTWGLVRASSNKPELVVVIESPVSEARMRETFQAVDALLRTHPQVGAYNQTI</sequence>
<keyword evidence="3" id="KW-0597">Phosphoprotein</keyword>
<dbReference type="InterPro" id="IPR005845">
    <property type="entry name" value="A-D-PHexomutase_a/b/a-II"/>
</dbReference>
<dbReference type="InterPro" id="IPR016055">
    <property type="entry name" value="A-D-PHexomutase_a/b/a-I/II/III"/>
</dbReference>
<dbReference type="Pfam" id="PF02879">
    <property type="entry name" value="PGM_PMM_II"/>
    <property type="match status" value="1"/>
</dbReference>
<feature type="domain" description="Alpha-D-phosphohexomutase C-terminal" evidence="7">
    <location>
        <begin position="403"/>
        <end position="483"/>
    </location>
</feature>
<dbReference type="InterPro" id="IPR005841">
    <property type="entry name" value="Alpha-D-phosphohexomutase_SF"/>
</dbReference>
<keyword evidence="6" id="KW-0413">Isomerase</keyword>
<dbReference type="GO" id="GO:0005975">
    <property type="term" value="P:carbohydrate metabolic process"/>
    <property type="evidence" value="ECO:0007669"/>
    <property type="project" value="InterPro"/>
</dbReference>
<evidence type="ECO:0000259" key="10">
    <source>
        <dbReference type="Pfam" id="PF02880"/>
    </source>
</evidence>
<dbReference type="Pfam" id="PF02878">
    <property type="entry name" value="PGM_PMM_I"/>
    <property type="match status" value="1"/>
</dbReference>
<dbReference type="AlphaFoldDB" id="A0A4Q0MM20"/>
<dbReference type="PANTHER" id="PTHR43771">
    <property type="entry name" value="PHOSPHOMANNOMUTASE"/>
    <property type="match status" value="1"/>
</dbReference>
<feature type="domain" description="Alpha-D-phosphohexomutase alpha/beta/alpha" evidence="9">
    <location>
        <begin position="185"/>
        <end position="272"/>
    </location>
</feature>
<dbReference type="Pfam" id="PF00408">
    <property type="entry name" value="PGM_PMM_IV"/>
    <property type="match status" value="1"/>
</dbReference>
<dbReference type="GO" id="GO:0046872">
    <property type="term" value="F:metal ion binding"/>
    <property type="evidence" value="ECO:0007669"/>
    <property type="project" value="UniProtKB-KW"/>
</dbReference>
<dbReference type="PRINTS" id="PR00509">
    <property type="entry name" value="PGMPMM"/>
</dbReference>
<dbReference type="PANTHER" id="PTHR43771:SF2">
    <property type="entry name" value="PHOSPHOMANNOMUTASE_PHOSPHOGLUCOMUTASE"/>
    <property type="match status" value="1"/>
</dbReference>
<dbReference type="OrthoDB" id="9803322at2"/>
<evidence type="ECO:0000313" key="12">
    <source>
        <dbReference type="Proteomes" id="UP000289708"/>
    </source>
</evidence>
<dbReference type="RefSeq" id="WP_128776716.1">
    <property type="nucleotide sequence ID" value="NZ_RYFI01000004.1"/>
</dbReference>
<dbReference type="InterPro" id="IPR005844">
    <property type="entry name" value="A-D-PHexomutase_a/b/a-I"/>
</dbReference>
<dbReference type="EMBL" id="RYFI01000004">
    <property type="protein sequence ID" value="RXF74495.1"/>
    <property type="molecule type" value="Genomic_DNA"/>
</dbReference>
<reference evidence="11 12" key="1">
    <citation type="submission" date="2018-12" db="EMBL/GenBank/DDBJ databases">
        <title>bacterium Hansschlegelia zhihuaiae S113.</title>
        <authorList>
            <person name="He J."/>
        </authorList>
    </citation>
    <scope>NUCLEOTIDE SEQUENCE [LARGE SCALE GENOMIC DNA]</scope>
    <source>
        <strain evidence="11 12">S 113</strain>
    </source>
</reference>
<evidence type="ECO:0000256" key="1">
    <source>
        <dbReference type="ARBA" id="ARBA00001946"/>
    </source>
</evidence>
<comment type="caution">
    <text evidence="11">The sequence shown here is derived from an EMBL/GenBank/DDBJ whole genome shotgun (WGS) entry which is preliminary data.</text>
</comment>
<dbReference type="Gene3D" id="3.40.120.10">
    <property type="entry name" value="Alpha-D-Glucose-1,6-Bisphosphate, subunit A, domain 3"/>
    <property type="match status" value="3"/>
</dbReference>
<gene>
    <name evidence="11" type="ORF">EK403_06485</name>
</gene>
<evidence type="ECO:0000259" key="9">
    <source>
        <dbReference type="Pfam" id="PF02879"/>
    </source>
</evidence>
<comment type="cofactor">
    <cofactor evidence="1">
        <name>Mg(2+)</name>
        <dbReference type="ChEBI" id="CHEBI:18420"/>
    </cofactor>
</comment>
<dbReference type="SUPFAM" id="SSF55957">
    <property type="entry name" value="Phosphoglucomutase, C-terminal domain"/>
    <property type="match status" value="1"/>
</dbReference>
<dbReference type="Gene3D" id="3.30.310.50">
    <property type="entry name" value="Alpha-D-phosphohexomutase, C-terminal domain"/>
    <property type="match status" value="1"/>
</dbReference>
<evidence type="ECO:0000256" key="6">
    <source>
        <dbReference type="ARBA" id="ARBA00023235"/>
    </source>
</evidence>
<proteinExistence type="inferred from homology"/>
<dbReference type="InterPro" id="IPR036900">
    <property type="entry name" value="A-D-PHexomutase_C_sf"/>
</dbReference>
<dbReference type="SUPFAM" id="SSF53738">
    <property type="entry name" value="Phosphoglucomutase, first 3 domains"/>
    <property type="match status" value="3"/>
</dbReference>
<dbReference type="GO" id="GO:0016868">
    <property type="term" value="F:intramolecular phosphotransferase activity"/>
    <property type="evidence" value="ECO:0007669"/>
    <property type="project" value="InterPro"/>
</dbReference>
<evidence type="ECO:0000313" key="11">
    <source>
        <dbReference type="EMBL" id="RXF74495.1"/>
    </source>
</evidence>
<evidence type="ECO:0000259" key="8">
    <source>
        <dbReference type="Pfam" id="PF02878"/>
    </source>
</evidence>
<keyword evidence="5" id="KW-0460">Magnesium</keyword>
<feature type="domain" description="Alpha-D-phosphohexomutase alpha/beta/alpha" evidence="8">
    <location>
        <begin position="26"/>
        <end position="158"/>
    </location>
</feature>
<evidence type="ECO:0000256" key="5">
    <source>
        <dbReference type="ARBA" id="ARBA00022842"/>
    </source>
</evidence>
<evidence type="ECO:0000259" key="7">
    <source>
        <dbReference type="Pfam" id="PF00408"/>
    </source>
</evidence>
<feature type="domain" description="Alpha-D-phosphohexomutase alpha/beta/alpha" evidence="10">
    <location>
        <begin position="278"/>
        <end position="390"/>
    </location>
</feature>
<dbReference type="Pfam" id="PF02880">
    <property type="entry name" value="PGM_PMM_III"/>
    <property type="match status" value="1"/>
</dbReference>
<dbReference type="Proteomes" id="UP000289708">
    <property type="component" value="Unassembled WGS sequence"/>
</dbReference>
<accession>A0A4Q0MM20</accession>